<evidence type="ECO:0008006" key="7">
    <source>
        <dbReference type="Google" id="ProtNLM"/>
    </source>
</evidence>
<evidence type="ECO:0000313" key="6">
    <source>
        <dbReference type="Proteomes" id="UP000734854"/>
    </source>
</evidence>
<feature type="region of interest" description="SAW" evidence="3">
    <location>
        <begin position="458"/>
        <end position="532"/>
    </location>
</feature>
<evidence type="ECO:0000256" key="3">
    <source>
        <dbReference type="PROSITE-ProRule" id="PRU01191"/>
    </source>
</evidence>
<feature type="region of interest" description="VHIID" evidence="3">
    <location>
        <begin position="239"/>
        <end position="304"/>
    </location>
</feature>
<name>A0A8J5BL08_ZINOF</name>
<dbReference type="AlphaFoldDB" id="A0A8J5BL08"/>
<protein>
    <recommendedName>
        <fullName evidence="7">GRAS family transcription factor</fullName>
    </recommendedName>
</protein>
<reference evidence="5 6" key="1">
    <citation type="submission" date="2020-08" db="EMBL/GenBank/DDBJ databases">
        <title>Plant Genome Project.</title>
        <authorList>
            <person name="Zhang R.-G."/>
        </authorList>
    </citation>
    <scope>NUCLEOTIDE SEQUENCE [LARGE SCALE GENOMIC DNA]</scope>
    <source>
        <tissue evidence="5">Rhizome</tissue>
    </source>
</reference>
<evidence type="ECO:0000256" key="1">
    <source>
        <dbReference type="ARBA" id="ARBA00023015"/>
    </source>
</evidence>
<dbReference type="PROSITE" id="PS50985">
    <property type="entry name" value="GRAS"/>
    <property type="match status" value="1"/>
</dbReference>
<accession>A0A8J5BL08</accession>
<evidence type="ECO:0000313" key="5">
    <source>
        <dbReference type="EMBL" id="KAG6474073.1"/>
    </source>
</evidence>
<sequence>MQASMKYADFDKHQKSLYQNTMHSRSDEDHQYVHSFSSEDKLQSKNIQSQINRVQFCTLESSLANTNYIIHHSPSSFNCTPSSGSPLSLQDYQFDNIYGSPISASCITEDPNDLRIRLKEIEDAMLGPNSDMVETFENTYPGHLSLEPLKWKQAMGIPKGDLKQLLIACARAVAENDPIAIEWLISELKQMVSVSGEPHQRLGAYLLEGLIARLASSGSSIYKSLKCKEPTSSDLLSYMHLLYEVCPYFKFGYLSANGAIAEAVKDEHMIHIIDFQIAQGSQWVTLIQALAARPGGPPHVRITGVDDSNSAYARGGGLNLVGQRLSHLAESCKVPFEFHGAAISGCDVEAEVIIIQPGEAVVVNFPFQLHHMPDESVSTSNHRDRLIRMVKSFSPKIVTLVEQESNTNTAPFFPRFLETLDYYTAMFESVDITIARDSKERINVEQHCIARDIVNIIACEGEERVERHELYGKWRSRFMMAGFRPCPLSPTVNATIKTLLENYSEHYWLEERDGVLYLGWKNRTLVIVEFSSTSVVKLLVSCSYYRLGSFVIEKARKRTKSFAHCINMWEPIEHESDMVQKSQDLMVLCKIEKSKSRISLDLDVQNAFKVRLEETALTSARNTSFSGRSNQDMRHSQPDELAL</sequence>
<dbReference type="Proteomes" id="UP000734854">
    <property type="component" value="Unassembled WGS sequence"/>
</dbReference>
<comment type="similarity">
    <text evidence="3">Belongs to the GRAS family.</text>
</comment>
<keyword evidence="1" id="KW-0805">Transcription regulation</keyword>
<feature type="region of interest" description="Leucine repeat I (LRI)" evidence="3">
    <location>
        <begin position="160"/>
        <end position="220"/>
    </location>
</feature>
<feature type="compositionally biased region" description="Basic and acidic residues" evidence="4">
    <location>
        <begin position="631"/>
        <end position="643"/>
    </location>
</feature>
<keyword evidence="2" id="KW-0804">Transcription</keyword>
<dbReference type="Pfam" id="PF03514">
    <property type="entry name" value="GRAS"/>
    <property type="match status" value="1"/>
</dbReference>
<feature type="region of interest" description="Disordered" evidence="4">
    <location>
        <begin position="623"/>
        <end position="643"/>
    </location>
</feature>
<comment type="caution">
    <text evidence="5">The sequence shown here is derived from an EMBL/GenBank/DDBJ whole genome shotgun (WGS) entry which is preliminary data.</text>
</comment>
<keyword evidence="6" id="KW-1185">Reference proteome</keyword>
<organism evidence="5 6">
    <name type="scientific">Zingiber officinale</name>
    <name type="common">Ginger</name>
    <name type="synonym">Amomum zingiber</name>
    <dbReference type="NCBI Taxonomy" id="94328"/>
    <lineage>
        <taxon>Eukaryota</taxon>
        <taxon>Viridiplantae</taxon>
        <taxon>Streptophyta</taxon>
        <taxon>Embryophyta</taxon>
        <taxon>Tracheophyta</taxon>
        <taxon>Spermatophyta</taxon>
        <taxon>Magnoliopsida</taxon>
        <taxon>Liliopsida</taxon>
        <taxon>Zingiberales</taxon>
        <taxon>Zingiberaceae</taxon>
        <taxon>Zingiber</taxon>
    </lineage>
</organism>
<dbReference type="EMBL" id="JACMSC010000019">
    <property type="protein sequence ID" value="KAG6474073.1"/>
    <property type="molecule type" value="Genomic_DNA"/>
</dbReference>
<feature type="short sequence motif" description="VHIID" evidence="3">
    <location>
        <begin position="270"/>
        <end position="274"/>
    </location>
</feature>
<evidence type="ECO:0000256" key="4">
    <source>
        <dbReference type="SAM" id="MobiDB-lite"/>
    </source>
</evidence>
<feature type="region of interest" description="Leucine repeat II (LRII)" evidence="3">
    <location>
        <begin position="320"/>
        <end position="352"/>
    </location>
</feature>
<dbReference type="PANTHER" id="PTHR31636">
    <property type="entry name" value="OSJNBA0084A10.13 PROTEIN-RELATED"/>
    <property type="match status" value="1"/>
</dbReference>
<dbReference type="InterPro" id="IPR005202">
    <property type="entry name" value="TF_GRAS"/>
</dbReference>
<evidence type="ECO:0000256" key="2">
    <source>
        <dbReference type="ARBA" id="ARBA00023163"/>
    </source>
</evidence>
<gene>
    <name evidence="5" type="ORF">ZIOFF_067997</name>
</gene>
<comment type="caution">
    <text evidence="3">Lacks conserved residue(s) required for the propagation of feature annotation.</text>
</comment>
<proteinExistence type="inferred from homology"/>